<dbReference type="Pfam" id="PF03481">
    <property type="entry name" value="Sua5_C"/>
    <property type="match status" value="1"/>
</dbReference>
<dbReference type="GO" id="GO:0000049">
    <property type="term" value="F:tRNA binding"/>
    <property type="evidence" value="ECO:0007669"/>
    <property type="project" value="TreeGrafter"/>
</dbReference>
<proteinExistence type="inferred from homology"/>
<dbReference type="GO" id="GO:0008033">
    <property type="term" value="P:tRNA processing"/>
    <property type="evidence" value="ECO:0007669"/>
    <property type="project" value="UniProtKB-KW"/>
</dbReference>
<feature type="binding site" evidence="14">
    <location>
        <position position="57"/>
    </location>
    <ligand>
        <name>ATP</name>
        <dbReference type="ChEBI" id="CHEBI:30616"/>
    </ligand>
</feature>
<comment type="function">
    <text evidence="13">Required for the formation of a threonylcarbamoyl group on adenosine at position 37 (t(6)A37) in tRNAs that read codons beginning with adenine.</text>
</comment>
<dbReference type="NCBIfam" id="TIGR00057">
    <property type="entry name" value="L-threonylcarbamoyladenylate synthase"/>
    <property type="match status" value="1"/>
</dbReference>
<feature type="binding site" evidence="14">
    <location>
        <position position="195"/>
    </location>
    <ligand>
        <name>ATP</name>
        <dbReference type="ChEBI" id="CHEBI:30616"/>
    </ligand>
</feature>
<feature type="binding site" evidence="14">
    <location>
        <position position="232"/>
    </location>
    <ligand>
        <name>ATP</name>
        <dbReference type="ChEBI" id="CHEBI:30616"/>
    </ligand>
</feature>
<evidence type="ECO:0000256" key="1">
    <source>
        <dbReference type="ARBA" id="ARBA00004496"/>
    </source>
</evidence>
<dbReference type="Pfam" id="PF01300">
    <property type="entry name" value="Sua5_yciO_yrdC"/>
    <property type="match status" value="1"/>
</dbReference>
<evidence type="ECO:0000256" key="3">
    <source>
        <dbReference type="ARBA" id="ARBA00012584"/>
    </source>
</evidence>
<dbReference type="InterPro" id="IPR005145">
    <property type="entry name" value="Sua5_C"/>
</dbReference>
<keyword evidence="5 13" id="KW-0963">Cytoplasm</keyword>
<dbReference type="Gene3D" id="3.40.50.11030">
    <property type="entry name" value="Threonylcarbamoyl-AMP synthase, C-terminal domain"/>
    <property type="match status" value="1"/>
</dbReference>
<dbReference type="Proteomes" id="UP000305451">
    <property type="component" value="Unassembled WGS sequence"/>
</dbReference>
<dbReference type="OrthoDB" id="9814580at2"/>
<evidence type="ECO:0000256" key="6">
    <source>
        <dbReference type="ARBA" id="ARBA00022679"/>
    </source>
</evidence>
<dbReference type="PROSITE" id="PS51163">
    <property type="entry name" value="YRDC"/>
    <property type="match status" value="1"/>
</dbReference>
<evidence type="ECO:0000256" key="14">
    <source>
        <dbReference type="PIRSR" id="PIRSR004930-1"/>
    </source>
</evidence>
<dbReference type="InterPro" id="IPR038385">
    <property type="entry name" value="Sua5/YwlC_C"/>
</dbReference>
<evidence type="ECO:0000256" key="12">
    <source>
        <dbReference type="ARBA" id="ARBA00048366"/>
    </source>
</evidence>
<sequence>MSSAPILPAGDAASLDRAAERLRAGGLVAVPTETVYGLAADATDSRAVARIYEAKGRPRFNPLIAHVDSLERAESLVHLSASARALAAAFWPGPLTLVAPLREGAEISDLVTAGLTTLAVRWPASPAMTGLIARTGRPLAAPSANPSGSVSPTTAEHVADGLGDRIDLILDGGPCRVGLESTILAVDETGALLLRPGGLARSEIEAVLGHALDDGDVDTDAPTAPGQLSSHYAPQASIRLEAAAPEPGEAYLAFGPTSTDWSGPVFNLSPAGDLVEAAANLFSGLRLLDRKADRIAVAPIPREGLGEAINDRLKRASAPR</sequence>
<feature type="binding site" evidence="14">
    <location>
        <position position="66"/>
    </location>
    <ligand>
        <name>L-threonine</name>
        <dbReference type="ChEBI" id="CHEBI:57926"/>
    </ligand>
</feature>
<dbReference type="EMBL" id="SRXV01000001">
    <property type="protein sequence ID" value="TGY93873.1"/>
    <property type="molecule type" value="Genomic_DNA"/>
</dbReference>
<evidence type="ECO:0000256" key="13">
    <source>
        <dbReference type="PIRNR" id="PIRNR004930"/>
    </source>
</evidence>
<feature type="binding site" evidence="14">
    <location>
        <position position="61"/>
    </location>
    <ligand>
        <name>ATP</name>
        <dbReference type="ChEBI" id="CHEBI:30616"/>
    </ligand>
</feature>
<evidence type="ECO:0000256" key="9">
    <source>
        <dbReference type="ARBA" id="ARBA00022741"/>
    </source>
</evidence>
<dbReference type="PANTHER" id="PTHR17490:SF16">
    <property type="entry name" value="THREONYLCARBAMOYL-AMP SYNTHASE"/>
    <property type="match status" value="1"/>
</dbReference>
<feature type="binding site" evidence="14">
    <location>
        <position position="181"/>
    </location>
    <ligand>
        <name>L-threonine</name>
        <dbReference type="ChEBI" id="CHEBI:57926"/>
    </ligand>
</feature>
<comment type="subcellular location">
    <subcellularLocation>
        <location evidence="1 13">Cytoplasm</location>
    </subcellularLocation>
</comment>
<dbReference type="PIRSF" id="PIRSF004930">
    <property type="entry name" value="Tln_factor_SUA5"/>
    <property type="match status" value="1"/>
</dbReference>
<evidence type="ECO:0000313" key="16">
    <source>
        <dbReference type="EMBL" id="TGY93873.1"/>
    </source>
</evidence>
<evidence type="ECO:0000259" key="15">
    <source>
        <dbReference type="PROSITE" id="PS51163"/>
    </source>
</evidence>
<feature type="binding site" evidence="14">
    <location>
        <position position="151"/>
    </location>
    <ligand>
        <name>ATP</name>
        <dbReference type="ChEBI" id="CHEBI:30616"/>
    </ligand>
</feature>
<keyword evidence="8 13" id="KW-0548">Nucleotidyltransferase</keyword>
<accession>A0A4S2HDF0</accession>
<gene>
    <name evidence="16" type="ORF">E5162_00850</name>
</gene>
<dbReference type="SUPFAM" id="SSF55821">
    <property type="entry name" value="YrdC/RibB"/>
    <property type="match status" value="1"/>
</dbReference>
<evidence type="ECO:0000256" key="11">
    <source>
        <dbReference type="ARBA" id="ARBA00029774"/>
    </source>
</evidence>
<name>A0A4S2HDF0_9PROT</name>
<keyword evidence="7 13" id="KW-0819">tRNA processing</keyword>
<evidence type="ECO:0000256" key="5">
    <source>
        <dbReference type="ARBA" id="ARBA00022490"/>
    </source>
</evidence>
<organism evidence="16 17">
    <name type="scientific">Marinicauda pacifica</name>
    <dbReference type="NCBI Taxonomy" id="1133559"/>
    <lineage>
        <taxon>Bacteria</taxon>
        <taxon>Pseudomonadati</taxon>
        <taxon>Pseudomonadota</taxon>
        <taxon>Alphaproteobacteria</taxon>
        <taxon>Maricaulales</taxon>
        <taxon>Maricaulaceae</taxon>
        <taxon>Marinicauda</taxon>
    </lineage>
</organism>
<feature type="binding site" evidence="14">
    <location>
        <position position="141"/>
    </location>
    <ligand>
        <name>L-threonine</name>
        <dbReference type="ChEBI" id="CHEBI:57926"/>
    </ligand>
</feature>
<dbReference type="Gene3D" id="3.90.870.10">
    <property type="entry name" value="DHBP synthase"/>
    <property type="match status" value="1"/>
</dbReference>
<comment type="caution">
    <text evidence="16">The sequence shown here is derived from an EMBL/GenBank/DDBJ whole genome shotgun (WGS) entry which is preliminary data.</text>
</comment>
<keyword evidence="17" id="KW-1185">Reference proteome</keyword>
<keyword evidence="10 13" id="KW-0067">ATP-binding</keyword>
<evidence type="ECO:0000313" key="17">
    <source>
        <dbReference type="Proteomes" id="UP000305451"/>
    </source>
</evidence>
<evidence type="ECO:0000256" key="7">
    <source>
        <dbReference type="ARBA" id="ARBA00022694"/>
    </source>
</evidence>
<dbReference type="GO" id="GO:0005737">
    <property type="term" value="C:cytoplasm"/>
    <property type="evidence" value="ECO:0007669"/>
    <property type="project" value="UniProtKB-SubCell"/>
</dbReference>
<dbReference type="GO" id="GO:0006450">
    <property type="term" value="P:regulation of translational fidelity"/>
    <property type="evidence" value="ECO:0007669"/>
    <property type="project" value="TreeGrafter"/>
</dbReference>
<dbReference type="InterPro" id="IPR050156">
    <property type="entry name" value="TC-AMP_synthase_SUA5"/>
</dbReference>
<dbReference type="GO" id="GO:0061710">
    <property type="term" value="F:L-threonylcarbamoyladenylate synthase"/>
    <property type="evidence" value="ECO:0007669"/>
    <property type="project" value="UniProtKB-EC"/>
</dbReference>
<dbReference type="InterPro" id="IPR010923">
    <property type="entry name" value="T(6)A37_SUA5"/>
</dbReference>
<keyword evidence="6 13" id="KW-0808">Transferase</keyword>
<evidence type="ECO:0000256" key="8">
    <source>
        <dbReference type="ARBA" id="ARBA00022695"/>
    </source>
</evidence>
<dbReference type="AlphaFoldDB" id="A0A4S2HDF0"/>
<feature type="binding site" evidence="14">
    <location>
        <position position="34"/>
    </location>
    <ligand>
        <name>L-threonine</name>
        <dbReference type="ChEBI" id="CHEBI:57926"/>
    </ligand>
</feature>
<dbReference type="GO" id="GO:0003725">
    <property type="term" value="F:double-stranded RNA binding"/>
    <property type="evidence" value="ECO:0007669"/>
    <property type="project" value="UniProtKB-UniRule"/>
</dbReference>
<feature type="domain" description="YrdC-like" evidence="15">
    <location>
        <begin position="12"/>
        <end position="199"/>
    </location>
</feature>
<evidence type="ECO:0000256" key="2">
    <source>
        <dbReference type="ARBA" id="ARBA00007663"/>
    </source>
</evidence>
<dbReference type="InterPro" id="IPR017945">
    <property type="entry name" value="DHBP_synth_RibB-like_a/b_dom"/>
</dbReference>
<protein>
    <recommendedName>
        <fullName evidence="4 13">Threonylcarbamoyl-AMP synthase</fullName>
        <shortName evidence="13">TC-AMP synthase</shortName>
        <ecNumber evidence="3 13">2.7.7.87</ecNumber>
    </recommendedName>
    <alternativeName>
        <fullName evidence="11 13">L-threonylcarbamoyladenylate synthase</fullName>
    </alternativeName>
</protein>
<feature type="binding site" evidence="14">
    <location>
        <position position="121"/>
    </location>
    <ligand>
        <name>L-threonine</name>
        <dbReference type="ChEBI" id="CHEBI:57926"/>
    </ligand>
</feature>
<feature type="binding site" evidence="14">
    <location>
        <position position="143"/>
    </location>
    <ligand>
        <name>ATP</name>
        <dbReference type="ChEBI" id="CHEBI:30616"/>
    </ligand>
</feature>
<dbReference type="InterPro" id="IPR006070">
    <property type="entry name" value="Sua5-like_dom"/>
</dbReference>
<comment type="catalytic activity">
    <reaction evidence="12 13">
        <text>L-threonine + hydrogencarbonate + ATP = L-threonylcarbamoyladenylate + diphosphate + H2O</text>
        <dbReference type="Rhea" id="RHEA:36407"/>
        <dbReference type="ChEBI" id="CHEBI:15377"/>
        <dbReference type="ChEBI" id="CHEBI:17544"/>
        <dbReference type="ChEBI" id="CHEBI:30616"/>
        <dbReference type="ChEBI" id="CHEBI:33019"/>
        <dbReference type="ChEBI" id="CHEBI:57926"/>
        <dbReference type="ChEBI" id="CHEBI:73682"/>
        <dbReference type="EC" id="2.7.7.87"/>
    </reaction>
</comment>
<reference evidence="16 17" key="1">
    <citation type="journal article" date="2013" name="Int. J. Syst. Evol. Microbiol.">
        <title>Marinicauda pacifica gen. nov., sp. nov., a prosthecate alphaproteobacterium of the family Hyphomonadaceae isolated from deep seawater.</title>
        <authorList>
            <person name="Zhang X.Y."/>
            <person name="Li G.W."/>
            <person name="Wang C.S."/>
            <person name="Zhang Y.J."/>
            <person name="Xu X.W."/>
            <person name="Li H."/>
            <person name="Liu A."/>
            <person name="Liu C."/>
            <person name="Xie B.B."/>
            <person name="Qin Q.L."/>
            <person name="Xu Z."/>
            <person name="Chen X.L."/>
            <person name="Zhou B.C."/>
            <person name="Zhang Y.Z."/>
        </authorList>
    </citation>
    <scope>NUCLEOTIDE SEQUENCE [LARGE SCALE GENOMIC DNA]</scope>
    <source>
        <strain evidence="16 17">P-1 km-3</strain>
    </source>
</reference>
<dbReference type="EC" id="2.7.7.87" evidence="3 13"/>
<keyword evidence="9 13" id="KW-0547">Nucleotide-binding</keyword>
<comment type="similarity">
    <text evidence="2 13">Belongs to the SUA5 family.</text>
</comment>
<feature type="binding site" evidence="14">
    <location>
        <position position="117"/>
    </location>
    <ligand>
        <name>ATP</name>
        <dbReference type="ChEBI" id="CHEBI:30616"/>
    </ligand>
</feature>
<dbReference type="PANTHER" id="PTHR17490">
    <property type="entry name" value="SUA5"/>
    <property type="match status" value="1"/>
</dbReference>
<evidence type="ECO:0000256" key="10">
    <source>
        <dbReference type="ARBA" id="ARBA00022840"/>
    </source>
</evidence>
<evidence type="ECO:0000256" key="4">
    <source>
        <dbReference type="ARBA" id="ARBA00015492"/>
    </source>
</evidence>
<dbReference type="RefSeq" id="WP_135943068.1">
    <property type="nucleotide sequence ID" value="NZ_LNFN01000011.1"/>
</dbReference>
<dbReference type="GO" id="GO:0005524">
    <property type="term" value="F:ATP binding"/>
    <property type="evidence" value="ECO:0007669"/>
    <property type="project" value="UniProtKB-UniRule"/>
</dbReference>